<protein>
    <submittedName>
        <fullName evidence="2">Uncharacterized protein</fullName>
    </submittedName>
</protein>
<gene>
    <name evidence="2" type="ORF">LTRI10_LOCUS2345</name>
</gene>
<name>A0AAV2CE59_9ROSI</name>
<evidence type="ECO:0000313" key="2">
    <source>
        <dbReference type="EMBL" id="CAL1354544.1"/>
    </source>
</evidence>
<feature type="region of interest" description="Disordered" evidence="1">
    <location>
        <begin position="49"/>
        <end position="73"/>
    </location>
</feature>
<dbReference type="Proteomes" id="UP001497516">
    <property type="component" value="Chromosome 1"/>
</dbReference>
<dbReference type="AlphaFoldDB" id="A0AAV2CE59"/>
<dbReference type="EMBL" id="OZ034813">
    <property type="protein sequence ID" value="CAL1354544.1"/>
    <property type="molecule type" value="Genomic_DNA"/>
</dbReference>
<evidence type="ECO:0000256" key="1">
    <source>
        <dbReference type="SAM" id="MobiDB-lite"/>
    </source>
</evidence>
<keyword evidence="3" id="KW-1185">Reference proteome</keyword>
<proteinExistence type="predicted"/>
<evidence type="ECO:0000313" key="3">
    <source>
        <dbReference type="Proteomes" id="UP001497516"/>
    </source>
</evidence>
<reference evidence="2 3" key="1">
    <citation type="submission" date="2024-04" db="EMBL/GenBank/DDBJ databases">
        <authorList>
            <person name="Fracassetti M."/>
        </authorList>
    </citation>
    <scope>NUCLEOTIDE SEQUENCE [LARGE SCALE GENOMIC DNA]</scope>
</reference>
<organism evidence="2 3">
    <name type="scientific">Linum trigynum</name>
    <dbReference type="NCBI Taxonomy" id="586398"/>
    <lineage>
        <taxon>Eukaryota</taxon>
        <taxon>Viridiplantae</taxon>
        <taxon>Streptophyta</taxon>
        <taxon>Embryophyta</taxon>
        <taxon>Tracheophyta</taxon>
        <taxon>Spermatophyta</taxon>
        <taxon>Magnoliopsida</taxon>
        <taxon>eudicotyledons</taxon>
        <taxon>Gunneridae</taxon>
        <taxon>Pentapetalae</taxon>
        <taxon>rosids</taxon>
        <taxon>fabids</taxon>
        <taxon>Malpighiales</taxon>
        <taxon>Linaceae</taxon>
        <taxon>Linum</taxon>
    </lineage>
</organism>
<sequence>MPNTSPALNDTASKALIEPNSVAMMIDPKITTQQPPPPMTTQTKVLLCQSGGGMEPHSAGDQWREPVDTGGGY</sequence>
<accession>A0AAV2CE59</accession>